<keyword evidence="4 11" id="KW-0812">Transmembrane</keyword>
<evidence type="ECO:0000256" key="8">
    <source>
        <dbReference type="ARBA" id="ARBA00023316"/>
    </source>
</evidence>
<evidence type="ECO:0000256" key="1">
    <source>
        <dbReference type="ARBA" id="ARBA00004653"/>
    </source>
</evidence>
<feature type="compositionally biased region" description="Gly residues" evidence="10">
    <location>
        <begin position="606"/>
        <end position="620"/>
    </location>
</feature>
<dbReference type="Proteomes" id="UP000585474">
    <property type="component" value="Unassembled WGS sequence"/>
</dbReference>
<proteinExistence type="predicted"/>
<feature type="transmembrane region" description="Helical" evidence="11">
    <location>
        <begin position="1131"/>
        <end position="1153"/>
    </location>
</feature>
<accession>A0A7J0GPB1</accession>
<dbReference type="AlphaFoldDB" id="A0A7J0GPB1"/>
<dbReference type="GO" id="GO:0016760">
    <property type="term" value="F:cellulose synthase (UDP-forming) activity"/>
    <property type="evidence" value="ECO:0007669"/>
    <property type="project" value="InterPro"/>
</dbReference>
<evidence type="ECO:0000256" key="11">
    <source>
        <dbReference type="SAM" id="Phobius"/>
    </source>
</evidence>
<reference evidence="12 13" key="1">
    <citation type="submission" date="2019-07" db="EMBL/GenBank/DDBJ databases">
        <title>De Novo Assembly of kiwifruit Actinidia rufa.</title>
        <authorList>
            <person name="Sugita-Konishi S."/>
            <person name="Sato K."/>
            <person name="Mori E."/>
            <person name="Abe Y."/>
            <person name="Kisaki G."/>
            <person name="Hamano K."/>
            <person name="Suezawa K."/>
            <person name="Otani M."/>
            <person name="Fukuda T."/>
            <person name="Manabe T."/>
            <person name="Gomi K."/>
            <person name="Tabuchi M."/>
            <person name="Akimitsu K."/>
            <person name="Kataoka I."/>
        </authorList>
    </citation>
    <scope>NUCLEOTIDE SEQUENCE [LARGE SCALE GENOMIC DNA]</scope>
    <source>
        <strain evidence="13">cv. Fuchu</strain>
    </source>
</reference>
<keyword evidence="7 11" id="KW-0472">Membrane</keyword>
<dbReference type="GO" id="GO:0000139">
    <property type="term" value="C:Golgi membrane"/>
    <property type="evidence" value="ECO:0007669"/>
    <property type="project" value="UniProtKB-SubCell"/>
</dbReference>
<feature type="region of interest" description="Disordered" evidence="10">
    <location>
        <begin position="602"/>
        <end position="625"/>
    </location>
</feature>
<comment type="caution">
    <text evidence="12">The sequence shown here is derived from an EMBL/GenBank/DDBJ whole genome shotgun (WGS) entry which is preliminary data.</text>
</comment>
<keyword evidence="8" id="KW-0961">Cell wall biogenesis/degradation</keyword>
<evidence type="ECO:0000256" key="7">
    <source>
        <dbReference type="ARBA" id="ARBA00023136"/>
    </source>
</evidence>
<dbReference type="PANTHER" id="PTHR13301">
    <property type="entry name" value="X-BOX TRANSCRIPTION FACTOR-RELATED"/>
    <property type="match status" value="1"/>
</dbReference>
<keyword evidence="5 11" id="KW-1133">Transmembrane helix</keyword>
<gene>
    <name evidence="12" type="ORF">Acr_23g0009980</name>
</gene>
<name>A0A7J0GPB1_9ERIC</name>
<comment type="function">
    <text evidence="9">Thought to be a Golgi-localized beta-glycan synthase that polymerize the backbones of noncellulosic polysaccharides (hemicelluloses) of plant cell wall.</text>
</comment>
<feature type="compositionally biased region" description="Polar residues" evidence="10">
    <location>
        <begin position="722"/>
        <end position="731"/>
    </location>
</feature>
<keyword evidence="13" id="KW-1185">Reference proteome</keyword>
<evidence type="ECO:0000256" key="9">
    <source>
        <dbReference type="ARBA" id="ARBA00037405"/>
    </source>
</evidence>
<dbReference type="Pfam" id="PF03552">
    <property type="entry name" value="Cellulose_synt"/>
    <property type="match status" value="3"/>
</dbReference>
<dbReference type="EMBL" id="BJWL01000023">
    <property type="protein sequence ID" value="GFZ12613.1"/>
    <property type="molecule type" value="Genomic_DNA"/>
</dbReference>
<feature type="region of interest" description="Disordered" evidence="10">
    <location>
        <begin position="677"/>
        <end position="737"/>
    </location>
</feature>
<evidence type="ECO:0000256" key="4">
    <source>
        <dbReference type="ARBA" id="ARBA00022692"/>
    </source>
</evidence>
<evidence type="ECO:0000256" key="5">
    <source>
        <dbReference type="ARBA" id="ARBA00022989"/>
    </source>
</evidence>
<evidence type="ECO:0000313" key="12">
    <source>
        <dbReference type="EMBL" id="GFZ12613.1"/>
    </source>
</evidence>
<dbReference type="InterPro" id="IPR005150">
    <property type="entry name" value="Cellulose_synth"/>
</dbReference>
<feature type="compositionally biased region" description="Pro residues" evidence="10">
    <location>
        <begin position="682"/>
        <end position="698"/>
    </location>
</feature>
<keyword evidence="6" id="KW-0333">Golgi apparatus</keyword>
<evidence type="ECO:0000256" key="6">
    <source>
        <dbReference type="ARBA" id="ARBA00023034"/>
    </source>
</evidence>
<evidence type="ECO:0000313" key="13">
    <source>
        <dbReference type="Proteomes" id="UP000585474"/>
    </source>
</evidence>
<evidence type="ECO:0000256" key="10">
    <source>
        <dbReference type="SAM" id="MobiDB-lite"/>
    </source>
</evidence>
<dbReference type="OrthoDB" id="1929172at2759"/>
<feature type="transmembrane region" description="Helical" evidence="11">
    <location>
        <begin position="354"/>
        <end position="375"/>
    </location>
</feature>
<evidence type="ECO:0000256" key="3">
    <source>
        <dbReference type="ARBA" id="ARBA00022679"/>
    </source>
</evidence>
<dbReference type="GO" id="GO:0030244">
    <property type="term" value="P:cellulose biosynthetic process"/>
    <property type="evidence" value="ECO:0007669"/>
    <property type="project" value="InterPro"/>
</dbReference>
<feature type="transmembrane region" description="Helical" evidence="11">
    <location>
        <begin position="22"/>
        <end position="42"/>
    </location>
</feature>
<dbReference type="GO" id="GO:0071555">
    <property type="term" value="P:cell wall organization"/>
    <property type="evidence" value="ECO:0007669"/>
    <property type="project" value="UniProtKB-KW"/>
</dbReference>
<sequence length="1188" mass="133250">MVSGHVHGNLPLFETRRAKGRVLYRVFAASVFVGVVLIWVYRAIHIPGPGEDGRLGWIGLLLADLWFGLYWILTQALRWNRVYRNTFRDRLSQRHEEELPKVDIFVCTADPVIEPPVMVINTVLSVMAYDYPKEKLSVYLSDDGGSDLTFYALLEASRFAKHWIPFSKKFNVEPRSPAAYFASGGFGGNGDEEVAKVKKLYEDMENRITAAVKLGRISESISLEHKGFSQWNSFSSRNDHDAILQILIDGRDPNAKDIEGCAFPTLVYLAREKRPQHHHNFKAGAMNALIPTANSLQHCSHQQFSLAAPNSHHQPPLSASISLAASRSTDVGLPESRPSPQPDSPSATESSPSFFFFPCLMLVDSVAISTSFTLVGKRKTRWILGKEPKPAESDPKFDEWVSDNCIILGWMFNSMEDRVYHMFMYHETVHGLWTALTQMYAHARNESRIFELYREISHASQTTLGLSVADFFGYLQTRWEELAQYEPLSDFPSDGAVESKRLDRRHTYQFLMGLKSDFETLRTQILNTSPLPSLYEAFAIVDGDERRRRLLPSLSESPIIVPDQRAFAASSSGTHLYCQHCRKPDHLIDRCFILHPELKQQFSRSRGGGRGGGRSGGRGRGTPRIGAIAEVEPIPTDLLDFKQLQLQIAQLQSHLGLAPAFPSSGPTAAIVAETPTALHDNPIPPRPLPILEPAPPTPTDSLPPIDSPDPCPRAHAPLPASSLESGMSSPLVSDIPPPRYPTRIRVSSEISNGQIILNVDCDMYSNNSSSVRDALCFFMDEERGNEIAFVQFPQKFDNATKNDIYGSTLRVISEVEFSGLDGYGGPLYIGTGCFHRRDTLCGRKFTKGSRIEWRRESAKNTEESASELEARLKDLASCGCEDNTQWGKEMGLRYGCPVEDVITGLSIQCLGWKSVYYNPEREGFLGVAPTSLDQTLLQHKRWSEGDLQILLSRYSPAWYGLGRISPGLQMGYCTCCLWAPNSLATMFYSIVPSLYLLRGVSLFPQVSSPWFLPFAYVIIAMHFYSLVEFMWSGGTVLGWWNEQRMWLYKRTSSYLFAFNDTISRLAGFSETTFIVTNKVSDPDVSQRYELEMMEFGTTFPMFTILATLAMLNMISLVWVVKKILTQVGIRFCEAMALQLLLCWVLVLVNWPLYGGLFLRKDKGKMPSSVTVKSTVLALCVCACSALLY</sequence>
<dbReference type="InterPro" id="IPR029044">
    <property type="entry name" value="Nucleotide-diphossugar_trans"/>
</dbReference>
<dbReference type="FunFam" id="3.90.550.10:FF:000138">
    <property type="entry name" value="Cellulose synthase isolog"/>
    <property type="match status" value="1"/>
</dbReference>
<feature type="transmembrane region" description="Helical" evidence="11">
    <location>
        <begin position="1099"/>
        <end position="1119"/>
    </location>
</feature>
<protein>
    <submittedName>
        <fullName evidence="12">Cellulose synthase like E1</fullName>
    </submittedName>
</protein>
<comment type="subcellular location">
    <subcellularLocation>
        <location evidence="1">Golgi apparatus membrane</location>
        <topology evidence="1">Multi-pass membrane protein</topology>
    </subcellularLocation>
</comment>
<keyword evidence="2" id="KW-0328">Glycosyltransferase</keyword>
<feature type="region of interest" description="Disordered" evidence="10">
    <location>
        <begin position="329"/>
        <end position="349"/>
    </location>
</feature>
<feature type="transmembrane region" description="Helical" evidence="11">
    <location>
        <begin position="54"/>
        <end position="73"/>
    </location>
</feature>
<organism evidence="12 13">
    <name type="scientific">Actinidia rufa</name>
    <dbReference type="NCBI Taxonomy" id="165716"/>
    <lineage>
        <taxon>Eukaryota</taxon>
        <taxon>Viridiplantae</taxon>
        <taxon>Streptophyta</taxon>
        <taxon>Embryophyta</taxon>
        <taxon>Tracheophyta</taxon>
        <taxon>Spermatophyta</taxon>
        <taxon>Magnoliopsida</taxon>
        <taxon>eudicotyledons</taxon>
        <taxon>Gunneridae</taxon>
        <taxon>Pentapetalae</taxon>
        <taxon>asterids</taxon>
        <taxon>Ericales</taxon>
        <taxon>Actinidiaceae</taxon>
        <taxon>Actinidia</taxon>
    </lineage>
</organism>
<dbReference type="Gene3D" id="3.90.550.10">
    <property type="entry name" value="Spore Coat Polysaccharide Biosynthesis Protein SpsA, Chain A"/>
    <property type="match status" value="2"/>
</dbReference>
<evidence type="ECO:0000256" key="2">
    <source>
        <dbReference type="ARBA" id="ARBA00022676"/>
    </source>
</evidence>
<keyword evidence="3" id="KW-0808">Transferase</keyword>